<organism evidence="2 3">
    <name type="scientific">Bacillus taeanensis</name>
    <dbReference type="NCBI Taxonomy" id="273032"/>
    <lineage>
        <taxon>Bacteria</taxon>
        <taxon>Bacillati</taxon>
        <taxon>Bacillota</taxon>
        <taxon>Bacilli</taxon>
        <taxon>Bacillales</taxon>
        <taxon>Bacillaceae</taxon>
        <taxon>Bacillus</taxon>
    </lineage>
</organism>
<accession>A0A366XUM2</accession>
<comment type="caution">
    <text evidence="2">The sequence shown here is derived from an EMBL/GenBank/DDBJ whole genome shotgun (WGS) entry which is preliminary data.</text>
</comment>
<gene>
    <name evidence="2" type="ORF">DS031_19960</name>
</gene>
<evidence type="ECO:0000256" key="1">
    <source>
        <dbReference type="SAM" id="MobiDB-lite"/>
    </source>
</evidence>
<evidence type="ECO:0000313" key="3">
    <source>
        <dbReference type="Proteomes" id="UP000253314"/>
    </source>
</evidence>
<dbReference type="PROSITE" id="PS51257">
    <property type="entry name" value="PROKAR_LIPOPROTEIN"/>
    <property type="match status" value="1"/>
</dbReference>
<proteinExistence type="predicted"/>
<reference evidence="2 3" key="1">
    <citation type="submission" date="2018-07" db="EMBL/GenBank/DDBJ databases">
        <title>Lottiidibacillus patelloidae gen. nov., sp. nov., isolated from the intestinal tract of a marine limpet and the reclassification of B. taeanensis BH030017T, B. algicola KMM 3737T and B. hwajinpoensis SW-72T as genus Lottiidibacillus.</title>
        <authorList>
            <person name="Liu R."/>
            <person name="Huang Z."/>
        </authorList>
    </citation>
    <scope>NUCLEOTIDE SEQUENCE [LARGE SCALE GENOMIC DNA]</scope>
    <source>
        <strain evidence="2 3">BH030017</strain>
    </source>
</reference>
<keyword evidence="3" id="KW-1185">Reference proteome</keyword>
<evidence type="ECO:0000313" key="2">
    <source>
        <dbReference type="EMBL" id="RBW67824.1"/>
    </source>
</evidence>
<dbReference type="EMBL" id="QOCW01000029">
    <property type="protein sequence ID" value="RBW67824.1"/>
    <property type="molecule type" value="Genomic_DNA"/>
</dbReference>
<name>A0A366XUM2_9BACI</name>
<feature type="region of interest" description="Disordered" evidence="1">
    <location>
        <begin position="78"/>
        <end position="105"/>
    </location>
</feature>
<feature type="compositionally biased region" description="Low complexity" evidence="1">
    <location>
        <begin position="78"/>
        <end position="92"/>
    </location>
</feature>
<dbReference type="RefSeq" id="WP_181833266.1">
    <property type="nucleotide sequence ID" value="NZ_QOCW01000029.1"/>
</dbReference>
<feature type="compositionally biased region" description="Gly residues" evidence="1">
    <location>
        <begin position="93"/>
        <end position="105"/>
    </location>
</feature>
<protein>
    <recommendedName>
        <fullName evidence="4">Aminotransferase yhxA</fullName>
    </recommendedName>
</protein>
<evidence type="ECO:0008006" key="4">
    <source>
        <dbReference type="Google" id="ProtNLM"/>
    </source>
</evidence>
<dbReference type="Proteomes" id="UP000253314">
    <property type="component" value="Unassembled WGS sequence"/>
</dbReference>
<sequence>MKKTKRLMTGVLSTALAVGLSGCGSERLSEPDDSRCRDWDWNSDLGVYECDDDDSGYRGSYYYGGTYYKSKNALKSSSSYKSYSSSSSFKGSSGFGTGSKGGFGG</sequence>
<dbReference type="AlphaFoldDB" id="A0A366XUM2"/>